<keyword evidence="4" id="KW-1185">Reference proteome</keyword>
<evidence type="ECO:0000256" key="1">
    <source>
        <dbReference type="SAM" id="Coils"/>
    </source>
</evidence>
<dbReference type="Gene3D" id="3.30.565.10">
    <property type="entry name" value="Histidine kinase-like ATPase, C-terminal domain"/>
    <property type="match status" value="1"/>
</dbReference>
<evidence type="ECO:0000256" key="2">
    <source>
        <dbReference type="SAM" id="MobiDB-lite"/>
    </source>
</evidence>
<comment type="caution">
    <text evidence="3">The sequence shown here is derived from an EMBL/GenBank/DDBJ whole genome shotgun (WGS) entry which is preliminary data.</text>
</comment>
<keyword evidence="1" id="KW-0175">Coiled coil</keyword>
<keyword evidence="3" id="KW-0547">Nucleotide-binding</keyword>
<reference evidence="3 4" key="1">
    <citation type="submission" date="2023-09" db="EMBL/GenBank/DDBJ databases">
        <authorList>
            <person name="Rey-Velasco X."/>
        </authorList>
    </citation>
    <scope>NUCLEOTIDE SEQUENCE [LARGE SCALE GENOMIC DNA]</scope>
    <source>
        <strain evidence="3 4">W242</strain>
    </source>
</reference>
<feature type="region of interest" description="Disordered" evidence="2">
    <location>
        <begin position="145"/>
        <end position="164"/>
    </location>
</feature>
<evidence type="ECO:0000313" key="3">
    <source>
        <dbReference type="EMBL" id="MDT0554506.1"/>
    </source>
</evidence>
<accession>A0ABU2Y8K6</accession>
<dbReference type="InterPro" id="IPR036890">
    <property type="entry name" value="HATPase_C_sf"/>
</dbReference>
<organism evidence="3 4">
    <name type="scientific">Patiriisocius hiemis</name>
    <dbReference type="NCBI Taxonomy" id="3075604"/>
    <lineage>
        <taxon>Bacteria</taxon>
        <taxon>Pseudomonadati</taxon>
        <taxon>Bacteroidota</taxon>
        <taxon>Flavobacteriia</taxon>
        <taxon>Flavobacteriales</taxon>
        <taxon>Flavobacteriaceae</taxon>
        <taxon>Patiriisocius</taxon>
    </lineage>
</organism>
<dbReference type="GO" id="GO:0005524">
    <property type="term" value="F:ATP binding"/>
    <property type="evidence" value="ECO:0007669"/>
    <property type="project" value="UniProtKB-KW"/>
</dbReference>
<sequence length="491" mass="55667">MSNFKIDLTTGDKFWTPKGLGALGMDPNRALAELVANSLDWRRTDKIKTEISITIGKGFIDITDNGVGMTVNDLKNAIKLSVANDELRPNLRIRKGMFGMGMKVACLTLGWKITFRTKSIEEDNIEHKIILDTRKLDDEVSNYRNNINGSSSEPTSDSPLSNYESGTSIRIEDLTYNSLIGISVRDSLQEVFKPELGIENIEIKIIDKNRDEVLQCVRKEVGIIEDSKVDLDELELYVTNTDSGEKEKIKGWLALMEVSSPSGNWGLHLYKNNQIIERFHQLPIRLGGLMSKNPHAEVSRTYGEIELSMCSPAFHKVGFDHSSDEWTQVQKLLESHINKIMEASQNYKKSNKEKSAETIKKIQKHKRASKKASEKLKSHIEDKNKPEDAFTLNDGRWFTIVSPVFKELNENNTPWIYNFSKASSELLIIINTSSPIYIDAENKGLDDNLLSSITNWAISDSVFFLLSKEYNYSNSEALIIRNDILSKLYKS</sequence>
<evidence type="ECO:0000313" key="4">
    <source>
        <dbReference type="Proteomes" id="UP001254488"/>
    </source>
</evidence>
<feature type="compositionally biased region" description="Low complexity" evidence="2">
    <location>
        <begin position="150"/>
        <end position="161"/>
    </location>
</feature>
<dbReference type="Proteomes" id="UP001254488">
    <property type="component" value="Unassembled WGS sequence"/>
</dbReference>
<name>A0ABU2Y8K6_9FLAO</name>
<feature type="coiled-coil region" evidence="1">
    <location>
        <begin position="333"/>
        <end position="382"/>
    </location>
</feature>
<dbReference type="EMBL" id="JAVRHZ010000001">
    <property type="protein sequence ID" value="MDT0554506.1"/>
    <property type="molecule type" value="Genomic_DNA"/>
</dbReference>
<keyword evidence="3" id="KW-0067">ATP-binding</keyword>
<proteinExistence type="predicted"/>
<gene>
    <name evidence="3" type="ORF">RM538_00710</name>
</gene>
<protein>
    <submittedName>
        <fullName evidence="3">ATP-binding protein</fullName>
    </submittedName>
</protein>
<dbReference type="SUPFAM" id="SSF55874">
    <property type="entry name" value="ATPase domain of HSP90 chaperone/DNA topoisomerase II/histidine kinase"/>
    <property type="match status" value="1"/>
</dbReference>
<dbReference type="RefSeq" id="WP_311331471.1">
    <property type="nucleotide sequence ID" value="NZ_JAVRHZ010000001.1"/>
</dbReference>
<dbReference type="Pfam" id="PF13589">
    <property type="entry name" value="HATPase_c_3"/>
    <property type="match status" value="1"/>
</dbReference>